<dbReference type="STRING" id="743788.S8ERF5"/>
<dbReference type="eggNOG" id="ENOG502RAIM">
    <property type="taxonomic scope" value="Eukaryota"/>
</dbReference>
<gene>
    <name evidence="1" type="ORF">FOMPIDRAFT_1044890</name>
</gene>
<evidence type="ECO:0000313" key="1">
    <source>
        <dbReference type="EMBL" id="EPT05569.1"/>
    </source>
</evidence>
<organism evidence="1 2">
    <name type="scientific">Fomitopsis schrenkii</name>
    <name type="common">Brown rot fungus</name>
    <dbReference type="NCBI Taxonomy" id="2126942"/>
    <lineage>
        <taxon>Eukaryota</taxon>
        <taxon>Fungi</taxon>
        <taxon>Dikarya</taxon>
        <taxon>Basidiomycota</taxon>
        <taxon>Agaricomycotina</taxon>
        <taxon>Agaricomycetes</taxon>
        <taxon>Polyporales</taxon>
        <taxon>Fomitopsis</taxon>
    </lineage>
</organism>
<dbReference type="EMBL" id="KE504123">
    <property type="protein sequence ID" value="EPT05569.1"/>
    <property type="molecule type" value="Genomic_DNA"/>
</dbReference>
<dbReference type="AlphaFoldDB" id="S8ERF5"/>
<dbReference type="InterPro" id="IPR032675">
    <property type="entry name" value="LRR_dom_sf"/>
</dbReference>
<sequence>MSQRTDGNHGDDKYVDYQKLLCGQKTLNPPVCDLPCELRDTVIDLLHSDRESLKACSLTCRTWLPRARYHLFHTISLGRGDRGDTFVLLLRSSPSIAAYIQDIEINGSQGHASWWTTDHRKGMFPWPTLGPATRVHTETDLTEADAWLRRVLPEDTRLLGKVRSLRISALPLGSTLTETLRLYFQQIKVLSVDGCKALAFSDFVAFLRAFPRADSLRLLAIQWLPRGSSPSEEGPDSFPRLRSLELSHKVDVAPFLSWMIEEGAHHDLAFLDCSISGQKCASAISQLLKALGPTLEDFVIGFRETGDTADVLRRSSLELTHSTGLRKVRIQCSAISPTLLHSSYRPSLSWIVILLSTANSPQLRELTIAIYASDLCALNMEGLDVVLSHARYSGLENVVFEIDFEKHPVDKWQISCVGTRMVAVRRRGLLRFVAIRARTS</sequence>
<dbReference type="Gene3D" id="3.80.10.10">
    <property type="entry name" value="Ribonuclease Inhibitor"/>
    <property type="match status" value="1"/>
</dbReference>
<dbReference type="HOGENOM" id="CLU_036316_4_1_1"/>
<keyword evidence="2" id="KW-1185">Reference proteome</keyword>
<dbReference type="InParanoid" id="S8ERF5"/>
<name>S8ERF5_FOMSC</name>
<protein>
    <recommendedName>
        <fullName evidence="3">F-box domain-containing protein</fullName>
    </recommendedName>
</protein>
<dbReference type="Proteomes" id="UP000015241">
    <property type="component" value="Unassembled WGS sequence"/>
</dbReference>
<reference evidence="1 2" key="1">
    <citation type="journal article" date="2012" name="Science">
        <title>The Paleozoic origin of enzymatic lignin decomposition reconstructed from 31 fungal genomes.</title>
        <authorList>
            <person name="Floudas D."/>
            <person name="Binder M."/>
            <person name="Riley R."/>
            <person name="Barry K."/>
            <person name="Blanchette R.A."/>
            <person name="Henrissat B."/>
            <person name="Martinez A.T."/>
            <person name="Otillar R."/>
            <person name="Spatafora J.W."/>
            <person name="Yadav J.S."/>
            <person name="Aerts A."/>
            <person name="Benoit I."/>
            <person name="Boyd A."/>
            <person name="Carlson A."/>
            <person name="Copeland A."/>
            <person name="Coutinho P.M."/>
            <person name="de Vries R.P."/>
            <person name="Ferreira P."/>
            <person name="Findley K."/>
            <person name="Foster B."/>
            <person name="Gaskell J."/>
            <person name="Glotzer D."/>
            <person name="Gorecki P."/>
            <person name="Heitman J."/>
            <person name="Hesse C."/>
            <person name="Hori C."/>
            <person name="Igarashi K."/>
            <person name="Jurgens J.A."/>
            <person name="Kallen N."/>
            <person name="Kersten P."/>
            <person name="Kohler A."/>
            <person name="Kuees U."/>
            <person name="Kumar T.K.A."/>
            <person name="Kuo A."/>
            <person name="LaButti K."/>
            <person name="Larrondo L.F."/>
            <person name="Lindquist E."/>
            <person name="Ling A."/>
            <person name="Lombard V."/>
            <person name="Lucas S."/>
            <person name="Lundell T."/>
            <person name="Martin R."/>
            <person name="McLaughlin D.J."/>
            <person name="Morgenstern I."/>
            <person name="Morin E."/>
            <person name="Murat C."/>
            <person name="Nagy L.G."/>
            <person name="Nolan M."/>
            <person name="Ohm R.A."/>
            <person name="Patyshakuliyeva A."/>
            <person name="Rokas A."/>
            <person name="Ruiz-Duenas F.J."/>
            <person name="Sabat G."/>
            <person name="Salamov A."/>
            <person name="Samejima M."/>
            <person name="Schmutz J."/>
            <person name="Slot J.C."/>
            <person name="St John F."/>
            <person name="Stenlid J."/>
            <person name="Sun H."/>
            <person name="Sun S."/>
            <person name="Syed K."/>
            <person name="Tsang A."/>
            <person name="Wiebenga A."/>
            <person name="Young D."/>
            <person name="Pisabarro A."/>
            <person name="Eastwood D.C."/>
            <person name="Martin F."/>
            <person name="Cullen D."/>
            <person name="Grigoriev I.V."/>
            <person name="Hibbett D.S."/>
        </authorList>
    </citation>
    <scope>NUCLEOTIDE SEQUENCE</scope>
    <source>
        <strain evidence="2">FP-58527</strain>
    </source>
</reference>
<proteinExistence type="predicted"/>
<evidence type="ECO:0008006" key="3">
    <source>
        <dbReference type="Google" id="ProtNLM"/>
    </source>
</evidence>
<evidence type="ECO:0000313" key="2">
    <source>
        <dbReference type="Proteomes" id="UP000015241"/>
    </source>
</evidence>
<accession>S8ERF5</accession>
<dbReference type="OrthoDB" id="2724825at2759"/>